<gene>
    <name evidence="5" type="ORF">FWILDA_LOCUS10949</name>
</gene>
<evidence type="ECO:0000313" key="5">
    <source>
        <dbReference type="EMBL" id="CAI2183179.1"/>
    </source>
</evidence>
<evidence type="ECO:0000313" key="6">
    <source>
        <dbReference type="Proteomes" id="UP001153678"/>
    </source>
</evidence>
<dbReference type="GO" id="GO:0008143">
    <property type="term" value="F:poly(A) binding"/>
    <property type="evidence" value="ECO:0007669"/>
    <property type="project" value="TreeGrafter"/>
</dbReference>
<proteinExistence type="predicted"/>
<organism evidence="5 6">
    <name type="scientific">Funneliformis geosporum</name>
    <dbReference type="NCBI Taxonomy" id="1117311"/>
    <lineage>
        <taxon>Eukaryota</taxon>
        <taxon>Fungi</taxon>
        <taxon>Fungi incertae sedis</taxon>
        <taxon>Mucoromycota</taxon>
        <taxon>Glomeromycotina</taxon>
        <taxon>Glomeromycetes</taxon>
        <taxon>Glomerales</taxon>
        <taxon>Glomeraceae</taxon>
        <taxon>Funneliformis</taxon>
    </lineage>
</organism>
<dbReference type="PROSITE" id="PS50102">
    <property type="entry name" value="RRM"/>
    <property type="match status" value="1"/>
</dbReference>
<sequence>MADETVQIDQNDSHHEEGDVTEDAEAEIEAMKQRVKEMEEEAAKLREMQAQVEKEMNLTSEGSIQFIEDKEAIDARSIYVGNVDYAATPEDLQNHFQSCGTINRVTILCDKWSGHPKGYAYVEFADPSLVANAMSLDNTVLRGRAIKVTAKRTNIPGYTSTRGRGGRSARASWRGGYYGHGAYYSPTFRGGRARGRRASFAPY</sequence>
<keyword evidence="1 2" id="KW-0694">RNA-binding</keyword>
<feature type="domain" description="RRM" evidence="4">
    <location>
        <begin position="76"/>
        <end position="153"/>
    </location>
</feature>
<reference evidence="5" key="1">
    <citation type="submission" date="2022-08" db="EMBL/GenBank/DDBJ databases">
        <authorList>
            <person name="Kallberg Y."/>
            <person name="Tangrot J."/>
            <person name="Rosling A."/>
        </authorList>
    </citation>
    <scope>NUCLEOTIDE SEQUENCE</scope>
    <source>
        <strain evidence="5">Wild A</strain>
    </source>
</reference>
<dbReference type="GO" id="GO:0005737">
    <property type="term" value="C:cytoplasm"/>
    <property type="evidence" value="ECO:0007669"/>
    <property type="project" value="TreeGrafter"/>
</dbReference>
<dbReference type="Pfam" id="PF00076">
    <property type="entry name" value="RRM_1"/>
    <property type="match status" value="1"/>
</dbReference>
<accession>A0A9W4SVR1</accession>
<dbReference type="CDD" id="cd12306">
    <property type="entry name" value="RRM_II_PABPs"/>
    <property type="match status" value="1"/>
</dbReference>
<dbReference type="PANTHER" id="PTHR23236:SF12">
    <property type="entry name" value="EUKARYOTIC INITIATION FACTOR 4B-RELATED"/>
    <property type="match status" value="1"/>
</dbReference>
<dbReference type="EMBL" id="CAMKVN010002959">
    <property type="protein sequence ID" value="CAI2183179.1"/>
    <property type="molecule type" value="Genomic_DNA"/>
</dbReference>
<dbReference type="AlphaFoldDB" id="A0A9W4SVR1"/>
<evidence type="ECO:0000256" key="3">
    <source>
        <dbReference type="SAM" id="MobiDB-lite"/>
    </source>
</evidence>
<dbReference type="Gene3D" id="3.30.70.330">
    <property type="match status" value="1"/>
</dbReference>
<name>A0A9W4SVR1_9GLOM</name>
<dbReference type="InterPro" id="IPR035979">
    <property type="entry name" value="RBD_domain_sf"/>
</dbReference>
<comment type="caution">
    <text evidence="5">The sequence shown here is derived from an EMBL/GenBank/DDBJ whole genome shotgun (WGS) entry which is preliminary data.</text>
</comment>
<dbReference type="SMART" id="SM00360">
    <property type="entry name" value="RRM"/>
    <property type="match status" value="1"/>
</dbReference>
<dbReference type="SUPFAM" id="SSF54928">
    <property type="entry name" value="RNA-binding domain, RBD"/>
    <property type="match status" value="1"/>
</dbReference>
<evidence type="ECO:0000256" key="1">
    <source>
        <dbReference type="ARBA" id="ARBA00022884"/>
    </source>
</evidence>
<dbReference type="PANTHER" id="PTHR23236">
    <property type="entry name" value="EUKARYOTIC TRANSLATION INITIATION FACTOR 4B/4H"/>
    <property type="match status" value="1"/>
</dbReference>
<protein>
    <submittedName>
        <fullName evidence="5">17071_t:CDS:1</fullName>
    </submittedName>
</protein>
<feature type="region of interest" description="Disordered" evidence="3">
    <location>
        <begin position="1"/>
        <end position="23"/>
    </location>
</feature>
<dbReference type="InterPro" id="IPR012677">
    <property type="entry name" value="Nucleotide-bd_a/b_plait_sf"/>
</dbReference>
<dbReference type="Proteomes" id="UP001153678">
    <property type="component" value="Unassembled WGS sequence"/>
</dbReference>
<evidence type="ECO:0000256" key="2">
    <source>
        <dbReference type="PROSITE-ProRule" id="PRU00176"/>
    </source>
</evidence>
<dbReference type="OrthoDB" id="4726at2759"/>
<dbReference type="InterPro" id="IPR000504">
    <property type="entry name" value="RRM_dom"/>
</dbReference>
<evidence type="ECO:0000259" key="4">
    <source>
        <dbReference type="PROSITE" id="PS50102"/>
    </source>
</evidence>
<keyword evidence="6" id="KW-1185">Reference proteome</keyword>